<accession>A0A5M9JBL3</accession>
<evidence type="ECO:0000313" key="1">
    <source>
        <dbReference type="EMBL" id="KAA8566734.1"/>
    </source>
</evidence>
<comment type="caution">
    <text evidence="1">The sequence shown here is derived from an EMBL/GenBank/DDBJ whole genome shotgun (WGS) entry which is preliminary data.</text>
</comment>
<dbReference type="EMBL" id="VICG01000012">
    <property type="protein sequence ID" value="KAA8566734.1"/>
    <property type="molecule type" value="Genomic_DNA"/>
</dbReference>
<protein>
    <submittedName>
        <fullName evidence="1">Uncharacterized protein</fullName>
    </submittedName>
</protein>
<reference evidence="1 2" key="1">
    <citation type="submission" date="2019-06" db="EMBL/GenBank/DDBJ databases">
        <title>Genome Sequence of the Brown Rot Fungal Pathogen Monilinia fructicola.</title>
        <authorList>
            <person name="De Miccolis Angelini R.M."/>
            <person name="Landi L."/>
            <person name="Abate D."/>
            <person name="Pollastro S."/>
            <person name="Romanazzi G."/>
            <person name="Faretra F."/>
        </authorList>
    </citation>
    <scope>NUCLEOTIDE SEQUENCE [LARGE SCALE GENOMIC DNA]</scope>
    <source>
        <strain evidence="1 2">Mfrc123</strain>
    </source>
</reference>
<gene>
    <name evidence="1" type="ORF">EYC84_009264</name>
</gene>
<dbReference type="AlphaFoldDB" id="A0A5M9JBL3"/>
<keyword evidence="2" id="KW-1185">Reference proteome</keyword>
<sequence>MDIDGTWKRYTLRSMQVIHTFDMYFYGWMDKLIFLVTVILRNFIKELVEHPSNFHMCLRYCTSQCCEC</sequence>
<organism evidence="1 2">
    <name type="scientific">Monilinia fructicola</name>
    <name type="common">Brown rot fungus</name>
    <name type="synonym">Ciboria fructicola</name>
    <dbReference type="NCBI Taxonomy" id="38448"/>
    <lineage>
        <taxon>Eukaryota</taxon>
        <taxon>Fungi</taxon>
        <taxon>Dikarya</taxon>
        <taxon>Ascomycota</taxon>
        <taxon>Pezizomycotina</taxon>
        <taxon>Leotiomycetes</taxon>
        <taxon>Helotiales</taxon>
        <taxon>Sclerotiniaceae</taxon>
        <taxon>Monilinia</taxon>
    </lineage>
</organism>
<dbReference type="Proteomes" id="UP000322873">
    <property type="component" value="Unassembled WGS sequence"/>
</dbReference>
<proteinExistence type="predicted"/>
<name>A0A5M9JBL3_MONFR</name>
<evidence type="ECO:0000313" key="2">
    <source>
        <dbReference type="Proteomes" id="UP000322873"/>
    </source>
</evidence>